<organism evidence="15 16">
    <name type="scientific">Ephemerocybe angulata</name>
    <dbReference type="NCBI Taxonomy" id="980116"/>
    <lineage>
        <taxon>Eukaryota</taxon>
        <taxon>Fungi</taxon>
        <taxon>Dikarya</taxon>
        <taxon>Basidiomycota</taxon>
        <taxon>Agaricomycotina</taxon>
        <taxon>Agaricomycetes</taxon>
        <taxon>Agaricomycetidae</taxon>
        <taxon>Agaricales</taxon>
        <taxon>Agaricineae</taxon>
        <taxon>Psathyrellaceae</taxon>
        <taxon>Ephemerocybe</taxon>
    </lineage>
</organism>
<evidence type="ECO:0000256" key="13">
    <source>
        <dbReference type="PIRSR" id="PIRSR601384-2"/>
    </source>
</evidence>
<keyword evidence="4" id="KW-0645">Protease</keyword>
<name>A0A8H5F9V5_9AGAR</name>
<feature type="active site" evidence="12">
    <location>
        <position position="327"/>
    </location>
</feature>
<keyword evidence="8" id="KW-0378">Hydrolase</keyword>
<evidence type="ECO:0000256" key="3">
    <source>
        <dbReference type="ARBA" id="ARBA00012431"/>
    </source>
</evidence>
<evidence type="ECO:0000313" key="16">
    <source>
        <dbReference type="Proteomes" id="UP000541558"/>
    </source>
</evidence>
<feature type="chain" id="PRO_5034970299" description="deuterolysin" evidence="14">
    <location>
        <begin position="21"/>
        <end position="373"/>
    </location>
</feature>
<dbReference type="GO" id="GO:0046872">
    <property type="term" value="F:metal ion binding"/>
    <property type="evidence" value="ECO:0007669"/>
    <property type="project" value="UniProtKB-KW"/>
</dbReference>
<evidence type="ECO:0000256" key="8">
    <source>
        <dbReference type="ARBA" id="ARBA00022801"/>
    </source>
</evidence>
<evidence type="ECO:0000256" key="11">
    <source>
        <dbReference type="ARBA" id="ARBA00023145"/>
    </source>
</evidence>
<dbReference type="InterPro" id="IPR050414">
    <property type="entry name" value="Fungal_M35_metalloproteases"/>
</dbReference>
<feature type="binding site" evidence="13">
    <location>
        <position position="337"/>
    </location>
    <ligand>
        <name>Zn(2+)</name>
        <dbReference type="ChEBI" id="CHEBI:29105"/>
        <note>catalytic</note>
    </ligand>
</feature>
<dbReference type="Proteomes" id="UP000541558">
    <property type="component" value="Unassembled WGS sequence"/>
</dbReference>
<feature type="signal peptide" evidence="14">
    <location>
        <begin position="1"/>
        <end position="20"/>
    </location>
</feature>
<evidence type="ECO:0000313" key="15">
    <source>
        <dbReference type="EMBL" id="KAF5329054.1"/>
    </source>
</evidence>
<dbReference type="GO" id="GO:0004222">
    <property type="term" value="F:metalloendopeptidase activity"/>
    <property type="evidence" value="ECO:0007669"/>
    <property type="project" value="InterPro"/>
</dbReference>
<evidence type="ECO:0000256" key="6">
    <source>
        <dbReference type="ARBA" id="ARBA00022723"/>
    </source>
</evidence>
<dbReference type="PANTHER" id="PTHR37016">
    <property type="match status" value="1"/>
</dbReference>
<evidence type="ECO:0000256" key="7">
    <source>
        <dbReference type="ARBA" id="ARBA00022729"/>
    </source>
</evidence>
<dbReference type="EC" id="3.4.24.39" evidence="3"/>
<dbReference type="SUPFAM" id="SSF55486">
    <property type="entry name" value="Metalloproteases ('zincins'), catalytic domain"/>
    <property type="match status" value="1"/>
</dbReference>
<dbReference type="InterPro" id="IPR001384">
    <property type="entry name" value="Peptidase_M35"/>
</dbReference>
<evidence type="ECO:0000256" key="12">
    <source>
        <dbReference type="PIRSR" id="PIRSR601384-1"/>
    </source>
</evidence>
<reference evidence="15 16" key="1">
    <citation type="journal article" date="2020" name="ISME J.">
        <title>Uncovering the hidden diversity of litter-decomposition mechanisms in mushroom-forming fungi.</title>
        <authorList>
            <person name="Floudas D."/>
            <person name="Bentzer J."/>
            <person name="Ahren D."/>
            <person name="Johansson T."/>
            <person name="Persson P."/>
            <person name="Tunlid A."/>
        </authorList>
    </citation>
    <scope>NUCLEOTIDE SEQUENCE [LARGE SCALE GENOMIC DNA]</scope>
    <source>
        <strain evidence="15 16">CBS 175.51</strain>
    </source>
</reference>
<keyword evidence="5" id="KW-0165">Cleavage on pair of basic residues</keyword>
<dbReference type="EMBL" id="JAACJK010000123">
    <property type="protein sequence ID" value="KAF5329054.1"/>
    <property type="molecule type" value="Genomic_DNA"/>
</dbReference>
<dbReference type="OrthoDB" id="412874at2759"/>
<sequence length="373" mass="38721">MVSALLRSTILAIAAQLALGSPMGAAPSLKVEVSSTSNRVASVQGLKIAASVTNTGAEAVKLLKYGTVLDDKLPTRSFAVSSKDGKAVPFTGIKVQVSLTKADDSAFVHLAPGESVSTTHDVAALYDFSKAGAGSFDFAPLTDFIAVDTDAAGSTAKYVENGRQFSRIEASSVNSNTVSIEVTSDVAKRDLESGLQKRASVVCSDSTKNSFIKSSYTEAKTLASTASSYVSSKGASDTLYTSYWGANDVSSVTSVLDAVAGESSSSRTLSCTDALNACSGGVIAYTATSTTNVYFCDIFFDEVATTELCSGTTVAARNIRGGTTLHELTHALSGTDDVTYGCSADQALSDDKKIINADNFNCFTTQVYADTKC</sequence>
<dbReference type="InterPro" id="IPR024079">
    <property type="entry name" value="MetalloPept_cat_dom_sf"/>
</dbReference>
<dbReference type="Gene3D" id="2.60.40.2970">
    <property type="match status" value="1"/>
</dbReference>
<dbReference type="CDD" id="cd11008">
    <property type="entry name" value="M35_deuterolysin_like"/>
    <property type="match status" value="1"/>
</dbReference>
<keyword evidence="10" id="KW-0482">Metalloprotease</keyword>
<evidence type="ECO:0000256" key="2">
    <source>
        <dbReference type="ARBA" id="ARBA00010279"/>
    </source>
</evidence>
<evidence type="ECO:0000256" key="10">
    <source>
        <dbReference type="ARBA" id="ARBA00023049"/>
    </source>
</evidence>
<evidence type="ECO:0000256" key="14">
    <source>
        <dbReference type="SAM" id="SignalP"/>
    </source>
</evidence>
<keyword evidence="11" id="KW-0865">Zymogen</keyword>
<feature type="binding site" evidence="13">
    <location>
        <position position="330"/>
    </location>
    <ligand>
        <name>Zn(2+)</name>
        <dbReference type="ChEBI" id="CHEBI:29105"/>
        <note>catalytic</note>
    </ligand>
</feature>
<feature type="binding site" evidence="13">
    <location>
        <position position="326"/>
    </location>
    <ligand>
        <name>Zn(2+)</name>
        <dbReference type="ChEBI" id="CHEBI:29105"/>
        <note>catalytic</note>
    </ligand>
</feature>
<gene>
    <name evidence="15" type="ORF">D9611_013875</name>
</gene>
<accession>A0A8H5F9V5</accession>
<evidence type="ECO:0000256" key="4">
    <source>
        <dbReference type="ARBA" id="ARBA00022670"/>
    </source>
</evidence>
<evidence type="ECO:0000256" key="9">
    <source>
        <dbReference type="ARBA" id="ARBA00022833"/>
    </source>
</evidence>
<comment type="catalytic activity">
    <reaction evidence="1">
        <text>Preferential cleavage of bonds with hydrophobic residues in P1'. Also 3-Asn-|-Gln-4 and 8-Gly-|-Ser-9 bonds in insulin B chain.</text>
        <dbReference type="EC" id="3.4.24.39"/>
    </reaction>
</comment>
<comment type="similarity">
    <text evidence="2">Belongs to the peptidase M35 family.</text>
</comment>
<keyword evidence="7 14" id="KW-0732">Signal</keyword>
<dbReference type="Pfam" id="PF02102">
    <property type="entry name" value="Peptidase_M35"/>
    <property type="match status" value="1"/>
</dbReference>
<dbReference type="GO" id="GO:0006508">
    <property type="term" value="P:proteolysis"/>
    <property type="evidence" value="ECO:0007669"/>
    <property type="project" value="UniProtKB-KW"/>
</dbReference>
<dbReference type="PANTHER" id="PTHR37016:SF3">
    <property type="entry name" value="NEUTRAL PROTEASE 2-RELATED"/>
    <property type="match status" value="1"/>
</dbReference>
<comment type="caution">
    <text evidence="15">The sequence shown here is derived from an EMBL/GenBank/DDBJ whole genome shotgun (WGS) entry which is preliminary data.</text>
</comment>
<comment type="cofactor">
    <cofactor evidence="13">
        <name>Zn(2+)</name>
        <dbReference type="ChEBI" id="CHEBI:29105"/>
    </cofactor>
    <text evidence="13">Binds 1 zinc ion per subunit.</text>
</comment>
<keyword evidence="16" id="KW-1185">Reference proteome</keyword>
<dbReference type="Gene3D" id="3.40.390.10">
    <property type="entry name" value="Collagenase (Catalytic Domain)"/>
    <property type="match status" value="1"/>
</dbReference>
<protein>
    <recommendedName>
        <fullName evidence="3">deuterolysin</fullName>
        <ecNumber evidence="3">3.4.24.39</ecNumber>
    </recommendedName>
</protein>
<evidence type="ECO:0000256" key="5">
    <source>
        <dbReference type="ARBA" id="ARBA00022685"/>
    </source>
</evidence>
<proteinExistence type="inferred from homology"/>
<dbReference type="AlphaFoldDB" id="A0A8H5F9V5"/>
<keyword evidence="9 13" id="KW-0862">Zinc</keyword>
<keyword evidence="6 13" id="KW-0479">Metal-binding</keyword>
<evidence type="ECO:0000256" key="1">
    <source>
        <dbReference type="ARBA" id="ARBA00001187"/>
    </source>
</evidence>